<dbReference type="EMBL" id="MU155131">
    <property type="protein sequence ID" value="KAF9486174.1"/>
    <property type="molecule type" value="Genomic_DNA"/>
</dbReference>
<comment type="caution">
    <text evidence="1">The sequence shown here is derived from an EMBL/GenBank/DDBJ whole genome shotgun (WGS) entry which is preliminary data.</text>
</comment>
<gene>
    <name evidence="1" type="ORF">BDN70DRAFT_988181</name>
</gene>
<reference evidence="1" key="1">
    <citation type="submission" date="2020-11" db="EMBL/GenBank/DDBJ databases">
        <authorList>
            <consortium name="DOE Joint Genome Institute"/>
            <person name="Ahrendt S."/>
            <person name="Riley R."/>
            <person name="Andreopoulos W."/>
            <person name="Labutti K."/>
            <person name="Pangilinan J."/>
            <person name="Ruiz-Duenas F.J."/>
            <person name="Barrasa J.M."/>
            <person name="Sanchez-Garcia M."/>
            <person name="Camarero S."/>
            <person name="Miyauchi S."/>
            <person name="Serrano A."/>
            <person name="Linde D."/>
            <person name="Babiker R."/>
            <person name="Drula E."/>
            <person name="Ayuso-Fernandez I."/>
            <person name="Pacheco R."/>
            <person name="Padilla G."/>
            <person name="Ferreira P."/>
            <person name="Barriuso J."/>
            <person name="Kellner H."/>
            <person name="Castanera R."/>
            <person name="Alfaro M."/>
            <person name="Ramirez L."/>
            <person name="Pisabarro A.G."/>
            <person name="Kuo A."/>
            <person name="Tritt A."/>
            <person name="Lipzen A."/>
            <person name="He G."/>
            <person name="Yan M."/>
            <person name="Ng V."/>
            <person name="Cullen D."/>
            <person name="Martin F."/>
            <person name="Rosso M.-N."/>
            <person name="Henrissat B."/>
            <person name="Hibbett D."/>
            <person name="Martinez A.T."/>
            <person name="Grigoriev I.V."/>
        </authorList>
    </citation>
    <scope>NUCLEOTIDE SEQUENCE</scope>
    <source>
        <strain evidence="1">CIRM-BRFM 674</strain>
    </source>
</reference>
<keyword evidence="2" id="KW-1185">Reference proteome</keyword>
<proteinExistence type="predicted"/>
<sequence length="438" mass="49737">MKNSTSPISIPEIVDIIVSNLVNDFDFERQLTWIERRRLSACGLVSQDFYMASRRYLFATISLDVSDSGCPFSWSHIHKLHQILSSNPMIQRQIRHLMINIEAEPIPAVPETAVLDFSIKPSRFAALMNLVPSLRALTVCSKPCSLTYDNVVNLFRTLDVLRIQCPDLHKLCIGRIENVPLSFLSNWSNITDLRTMYVTGHFNFMTDMPLERFHSTVSSSFPNWNPFNFIKFNRLQYLGVVFTTDSVTGHQTLLRINNALPALSHLQLVHYGSRFYVPEVGTVSAIPSLRSINFVEFIGNDNWPSSILNNIASFLEPKDSTPNDIESIDILIFGACHLTSRALNYLSTWSKLDRIFTSKEYHKLTHVRISIGPYESEEAAEFKPRGAFNTVLHRCHLLVLPLTCASQSIHVEFEAADSHFAVNDIQTTVPSYIVPLRC</sequence>
<protein>
    <submittedName>
        <fullName evidence="1">Uncharacterized protein</fullName>
    </submittedName>
</protein>
<accession>A0A9P6D723</accession>
<organism evidence="1 2">
    <name type="scientific">Pholiota conissans</name>
    <dbReference type="NCBI Taxonomy" id="109636"/>
    <lineage>
        <taxon>Eukaryota</taxon>
        <taxon>Fungi</taxon>
        <taxon>Dikarya</taxon>
        <taxon>Basidiomycota</taxon>
        <taxon>Agaricomycotina</taxon>
        <taxon>Agaricomycetes</taxon>
        <taxon>Agaricomycetidae</taxon>
        <taxon>Agaricales</taxon>
        <taxon>Agaricineae</taxon>
        <taxon>Strophariaceae</taxon>
        <taxon>Pholiota</taxon>
    </lineage>
</organism>
<name>A0A9P6D723_9AGAR</name>
<dbReference type="Proteomes" id="UP000807469">
    <property type="component" value="Unassembled WGS sequence"/>
</dbReference>
<dbReference type="Gene3D" id="3.80.10.10">
    <property type="entry name" value="Ribonuclease Inhibitor"/>
    <property type="match status" value="1"/>
</dbReference>
<evidence type="ECO:0000313" key="1">
    <source>
        <dbReference type="EMBL" id="KAF9486174.1"/>
    </source>
</evidence>
<evidence type="ECO:0000313" key="2">
    <source>
        <dbReference type="Proteomes" id="UP000807469"/>
    </source>
</evidence>
<dbReference type="InterPro" id="IPR032675">
    <property type="entry name" value="LRR_dom_sf"/>
</dbReference>
<dbReference type="AlphaFoldDB" id="A0A9P6D723"/>
<dbReference type="OrthoDB" id="2745898at2759"/>